<accession>A0ABV0RH42</accession>
<evidence type="ECO:0000313" key="2">
    <source>
        <dbReference type="EMBL" id="MEQ2207012.1"/>
    </source>
</evidence>
<protein>
    <submittedName>
        <fullName evidence="2">Uncharacterized protein</fullName>
    </submittedName>
</protein>
<feature type="region of interest" description="Disordered" evidence="1">
    <location>
        <begin position="1"/>
        <end position="38"/>
    </location>
</feature>
<organism evidence="2 3">
    <name type="scientific">Xenoophorus captivus</name>
    <dbReference type="NCBI Taxonomy" id="1517983"/>
    <lineage>
        <taxon>Eukaryota</taxon>
        <taxon>Metazoa</taxon>
        <taxon>Chordata</taxon>
        <taxon>Craniata</taxon>
        <taxon>Vertebrata</taxon>
        <taxon>Euteleostomi</taxon>
        <taxon>Actinopterygii</taxon>
        <taxon>Neopterygii</taxon>
        <taxon>Teleostei</taxon>
        <taxon>Neoteleostei</taxon>
        <taxon>Acanthomorphata</taxon>
        <taxon>Ovalentaria</taxon>
        <taxon>Atherinomorphae</taxon>
        <taxon>Cyprinodontiformes</taxon>
        <taxon>Goodeidae</taxon>
        <taxon>Xenoophorus</taxon>
    </lineage>
</organism>
<evidence type="ECO:0000313" key="3">
    <source>
        <dbReference type="Proteomes" id="UP001434883"/>
    </source>
</evidence>
<reference evidence="2 3" key="1">
    <citation type="submission" date="2021-06" db="EMBL/GenBank/DDBJ databases">
        <authorList>
            <person name="Palmer J.M."/>
        </authorList>
    </citation>
    <scope>NUCLEOTIDE SEQUENCE [LARGE SCALE GENOMIC DNA]</scope>
    <source>
        <strain evidence="2 3">XC_2019</strain>
        <tissue evidence="2">Muscle</tissue>
    </source>
</reference>
<keyword evidence="3" id="KW-1185">Reference proteome</keyword>
<dbReference type="EMBL" id="JAHRIN010043664">
    <property type="protein sequence ID" value="MEQ2207012.1"/>
    <property type="molecule type" value="Genomic_DNA"/>
</dbReference>
<dbReference type="Proteomes" id="UP001434883">
    <property type="component" value="Unassembled WGS sequence"/>
</dbReference>
<sequence>MKWTSQQDAVVSPRQTTKLEAGEDRQHKYCTPQTPPIKTDPAHYASSLCLSVGAHAPQYKRCSHSRAEQLATPMQTLALGVLKEC</sequence>
<feature type="non-terminal residue" evidence="2">
    <location>
        <position position="85"/>
    </location>
</feature>
<name>A0ABV0RH42_9TELE</name>
<proteinExistence type="predicted"/>
<comment type="caution">
    <text evidence="2">The sequence shown here is derived from an EMBL/GenBank/DDBJ whole genome shotgun (WGS) entry which is preliminary data.</text>
</comment>
<feature type="compositionally biased region" description="Polar residues" evidence="1">
    <location>
        <begin position="1"/>
        <end position="18"/>
    </location>
</feature>
<evidence type="ECO:0000256" key="1">
    <source>
        <dbReference type="SAM" id="MobiDB-lite"/>
    </source>
</evidence>
<gene>
    <name evidence="2" type="ORF">XENOCAPTIV_005972</name>
</gene>